<feature type="transmembrane region" description="Helical" evidence="7">
    <location>
        <begin position="20"/>
        <end position="44"/>
    </location>
</feature>
<feature type="transmembrane region" description="Helical" evidence="7">
    <location>
        <begin position="374"/>
        <end position="393"/>
    </location>
</feature>
<dbReference type="EMBL" id="CP155573">
    <property type="protein sequence ID" value="XFO68252.1"/>
    <property type="molecule type" value="Genomic_DNA"/>
</dbReference>
<evidence type="ECO:0000313" key="8">
    <source>
        <dbReference type="EMBL" id="XFO68252.1"/>
    </source>
</evidence>
<proteinExistence type="inferred from homology"/>
<evidence type="ECO:0000256" key="3">
    <source>
        <dbReference type="ARBA" id="ARBA00022448"/>
    </source>
</evidence>
<dbReference type="NCBIfam" id="NF037981">
    <property type="entry name" value="NCS2_1"/>
    <property type="match status" value="1"/>
</dbReference>
<keyword evidence="5 7" id="KW-1133">Transmembrane helix</keyword>
<evidence type="ECO:0000256" key="4">
    <source>
        <dbReference type="ARBA" id="ARBA00022692"/>
    </source>
</evidence>
<feature type="transmembrane region" description="Helical" evidence="7">
    <location>
        <begin position="334"/>
        <end position="362"/>
    </location>
</feature>
<name>A0ABZ3IRB5_9FIRM</name>
<evidence type="ECO:0000256" key="6">
    <source>
        <dbReference type="ARBA" id="ARBA00023136"/>
    </source>
</evidence>
<feature type="transmembrane region" description="Helical" evidence="7">
    <location>
        <begin position="162"/>
        <end position="179"/>
    </location>
</feature>
<reference evidence="8" key="1">
    <citation type="submission" date="2024-05" db="EMBL/GenBank/DDBJ databases">
        <title>Isolation and characterization of Sporomusa carbonis sp. nov., a carboxydotrophic hydrogenogen in the genus of Sporomusa isolated from a charcoal burning pile.</title>
        <authorList>
            <person name="Boeer T."/>
            <person name="Rosenbaum F."/>
            <person name="Eysell L."/>
            <person name="Mueller V."/>
            <person name="Daniel R."/>
            <person name="Poehlein A."/>
        </authorList>
    </citation>
    <scope>NUCLEOTIDE SEQUENCE [LARGE SCALE GENOMIC DNA]</scope>
    <source>
        <strain evidence="8">DSM 10669</strain>
    </source>
</reference>
<keyword evidence="3" id="KW-0813">Transport</keyword>
<dbReference type="Pfam" id="PF00860">
    <property type="entry name" value="Xan_ur_permease"/>
    <property type="match status" value="1"/>
</dbReference>
<feature type="transmembrane region" description="Helical" evidence="7">
    <location>
        <begin position="303"/>
        <end position="327"/>
    </location>
</feature>
<evidence type="ECO:0000256" key="5">
    <source>
        <dbReference type="ARBA" id="ARBA00022989"/>
    </source>
</evidence>
<keyword evidence="9" id="KW-1185">Reference proteome</keyword>
<evidence type="ECO:0000256" key="7">
    <source>
        <dbReference type="SAM" id="Phobius"/>
    </source>
</evidence>
<accession>A0ABZ3IRB5</accession>
<sequence length="430" mass="45533">MDKFTFEHNLDEHMPLLTTLIFGLQWYVVVVPYIIILGSIAAGIHYADSPALQLNYLQKLFLVTGLTLFIQVLWGHRLPLIIGPAAVLLSGIVANQADAAVGTVYSSVALCGGLLAVLSWCKLLNRINVLFTTRVIGIVLLLIAFTILPTILQLIVAGSDRPFSQLIFAITLIMAMLIGQRFLPNVLKSTIVIWALLVGSLAYYGLLVGTWPNVAAPVQAAGNWQLMVTDFGFDLVTAISFLFCFLALTANDLGSIQSTASLLQVDDSEKRSNAGLIVTGLGNLLAGCLGVMGPVNYSFSSGIIIASGCASRFPLAAAALGMMLLALTPSIIGLFSYIPTVVTGSLLFYTMCAQMAGGLMMLTKSLETSGFETGLIIGVSLMLGTLVAFMPAAMTATIPAVIRPLLSNGFVVGVTAALILEHGVYAKSSH</sequence>
<evidence type="ECO:0000313" key="9">
    <source>
        <dbReference type="Proteomes" id="UP000216752"/>
    </source>
</evidence>
<keyword evidence="6 7" id="KW-0472">Membrane</keyword>
<protein>
    <submittedName>
        <fullName evidence="8">Purine permease YwdJ</fullName>
    </submittedName>
</protein>
<dbReference type="InterPro" id="IPR006043">
    <property type="entry name" value="NCS2"/>
</dbReference>
<gene>
    <name evidence="8" type="primary">ywdJ</name>
    <name evidence="8" type="ORF">SPSIL_044720</name>
</gene>
<feature type="transmembrane region" description="Helical" evidence="7">
    <location>
        <begin position="191"/>
        <end position="211"/>
    </location>
</feature>
<evidence type="ECO:0000256" key="2">
    <source>
        <dbReference type="ARBA" id="ARBA00008821"/>
    </source>
</evidence>
<feature type="transmembrane region" description="Helical" evidence="7">
    <location>
        <begin position="104"/>
        <end position="123"/>
    </location>
</feature>
<dbReference type="PANTHER" id="PTHR42810:SF1">
    <property type="entry name" value="PURINE PERMEASE YWDJ-RELATED"/>
    <property type="match status" value="1"/>
</dbReference>
<comment type="similarity">
    <text evidence="2">Belongs to the nucleobase:cation symporter-2 (NCS2) (TC 2.A.40) family.</text>
</comment>
<dbReference type="Proteomes" id="UP000216752">
    <property type="component" value="Chromosome"/>
</dbReference>
<evidence type="ECO:0000256" key="1">
    <source>
        <dbReference type="ARBA" id="ARBA00004141"/>
    </source>
</evidence>
<feature type="transmembrane region" description="Helical" evidence="7">
    <location>
        <begin position="274"/>
        <end position="297"/>
    </location>
</feature>
<feature type="transmembrane region" description="Helical" evidence="7">
    <location>
        <begin position="405"/>
        <end position="425"/>
    </location>
</feature>
<dbReference type="PANTHER" id="PTHR42810">
    <property type="entry name" value="PURINE PERMEASE C1399.01C-RELATED"/>
    <property type="match status" value="1"/>
</dbReference>
<dbReference type="RefSeq" id="WP_094604041.1">
    <property type="nucleotide sequence ID" value="NZ_CP155573.1"/>
</dbReference>
<comment type="subcellular location">
    <subcellularLocation>
        <location evidence="1">Membrane</location>
        <topology evidence="1">Multi-pass membrane protein</topology>
    </subcellularLocation>
</comment>
<organism evidence="8 9">
    <name type="scientific">Sporomusa silvacetica DSM 10669</name>
    <dbReference type="NCBI Taxonomy" id="1123289"/>
    <lineage>
        <taxon>Bacteria</taxon>
        <taxon>Bacillati</taxon>
        <taxon>Bacillota</taxon>
        <taxon>Negativicutes</taxon>
        <taxon>Selenomonadales</taxon>
        <taxon>Sporomusaceae</taxon>
        <taxon>Sporomusa</taxon>
    </lineage>
</organism>
<feature type="transmembrane region" description="Helical" evidence="7">
    <location>
        <begin position="135"/>
        <end position="156"/>
    </location>
</feature>
<keyword evidence="4 7" id="KW-0812">Transmembrane</keyword>
<feature type="transmembrane region" description="Helical" evidence="7">
    <location>
        <begin position="231"/>
        <end position="253"/>
    </location>
</feature>